<dbReference type="Pfam" id="PF00383">
    <property type="entry name" value="dCMP_cyt_deam_1"/>
    <property type="match status" value="1"/>
</dbReference>
<dbReference type="AlphaFoldDB" id="A0A7J6P4E8"/>
<evidence type="ECO:0000256" key="1">
    <source>
        <dbReference type="ARBA" id="ARBA00022723"/>
    </source>
</evidence>
<protein>
    <recommendedName>
        <fullName evidence="3">CMP/dCMP-type deaminase domain-containing protein</fullName>
    </recommendedName>
</protein>
<evidence type="ECO:0000256" key="2">
    <source>
        <dbReference type="ARBA" id="ARBA00022833"/>
    </source>
</evidence>
<dbReference type="EMBL" id="JABANP010000088">
    <property type="protein sequence ID" value="KAF4690968.1"/>
    <property type="molecule type" value="Genomic_DNA"/>
</dbReference>
<dbReference type="SUPFAM" id="SSF53927">
    <property type="entry name" value="Cytidine deaminase-like"/>
    <property type="match status" value="1"/>
</dbReference>
<proteinExistence type="predicted"/>
<name>A0A7J6P4E8_PEROL</name>
<organism evidence="4 5">
    <name type="scientific">Perkinsus olseni</name>
    <name type="common">Perkinsus atlanticus</name>
    <dbReference type="NCBI Taxonomy" id="32597"/>
    <lineage>
        <taxon>Eukaryota</taxon>
        <taxon>Sar</taxon>
        <taxon>Alveolata</taxon>
        <taxon>Perkinsozoa</taxon>
        <taxon>Perkinsea</taxon>
        <taxon>Perkinsida</taxon>
        <taxon>Perkinsidae</taxon>
        <taxon>Perkinsus</taxon>
    </lineage>
</organism>
<dbReference type="GO" id="GO:0008270">
    <property type="term" value="F:zinc ion binding"/>
    <property type="evidence" value="ECO:0007669"/>
    <property type="project" value="InterPro"/>
</dbReference>
<gene>
    <name evidence="4" type="ORF">FOZ60_016444</name>
</gene>
<dbReference type="GO" id="GO:0047974">
    <property type="term" value="F:guanosine deaminase activity"/>
    <property type="evidence" value="ECO:0007669"/>
    <property type="project" value="TreeGrafter"/>
</dbReference>
<feature type="domain" description="CMP/dCMP-type deaminase" evidence="3">
    <location>
        <begin position="17"/>
        <end position="141"/>
    </location>
</feature>
<reference evidence="4 5" key="1">
    <citation type="submission" date="2020-04" db="EMBL/GenBank/DDBJ databases">
        <title>Perkinsus olseni comparative genomics.</title>
        <authorList>
            <person name="Bogema D.R."/>
        </authorList>
    </citation>
    <scope>NUCLEOTIDE SEQUENCE [LARGE SCALE GENOMIC DNA]</scope>
    <source>
        <strain evidence="4">00978-12</strain>
    </source>
</reference>
<keyword evidence="1" id="KW-0479">Metal-binding</keyword>
<dbReference type="PROSITE" id="PS00903">
    <property type="entry name" value="CYT_DCMP_DEAMINASES_1"/>
    <property type="match status" value="1"/>
</dbReference>
<evidence type="ECO:0000313" key="4">
    <source>
        <dbReference type="EMBL" id="KAF4690968.1"/>
    </source>
</evidence>
<dbReference type="Gene3D" id="3.40.140.10">
    <property type="entry name" value="Cytidine Deaminase, domain 2"/>
    <property type="match status" value="1"/>
</dbReference>
<dbReference type="Proteomes" id="UP000541610">
    <property type="component" value="Unassembled WGS sequence"/>
</dbReference>
<comment type="caution">
    <text evidence="4">The sequence shown here is derived from an EMBL/GenBank/DDBJ whole genome shotgun (WGS) entry which is preliminary data.</text>
</comment>
<dbReference type="InterPro" id="IPR016193">
    <property type="entry name" value="Cytidine_deaminase-like"/>
</dbReference>
<dbReference type="OrthoDB" id="416378at2759"/>
<dbReference type="PANTHER" id="PTHR11079">
    <property type="entry name" value="CYTOSINE DEAMINASE FAMILY MEMBER"/>
    <property type="match status" value="1"/>
</dbReference>
<dbReference type="PROSITE" id="PS51747">
    <property type="entry name" value="CYT_DCMP_DEAMINASES_2"/>
    <property type="match status" value="1"/>
</dbReference>
<dbReference type="GO" id="GO:0006152">
    <property type="term" value="P:purine nucleoside catabolic process"/>
    <property type="evidence" value="ECO:0007669"/>
    <property type="project" value="TreeGrafter"/>
</dbReference>
<accession>A0A7J6P4E8</accession>
<dbReference type="InterPro" id="IPR016192">
    <property type="entry name" value="APOBEC/CMP_deaminase_Zn-bd"/>
</dbReference>
<keyword evidence="2" id="KW-0862">Zinc</keyword>
<evidence type="ECO:0000313" key="5">
    <source>
        <dbReference type="Proteomes" id="UP000541610"/>
    </source>
</evidence>
<dbReference type="InterPro" id="IPR002125">
    <property type="entry name" value="CMP_dCMP_dom"/>
</dbReference>
<evidence type="ECO:0000259" key="3">
    <source>
        <dbReference type="PROSITE" id="PS51747"/>
    </source>
</evidence>
<dbReference type="CDD" id="cd01285">
    <property type="entry name" value="nucleoside_deaminase"/>
    <property type="match status" value="1"/>
</dbReference>
<sequence>MSSEQQQTSSSKLTVTKVDECFMAAACMSANAGVILRHGGPFGASVVRDGMPISCAHNTVLYSKDPTCHAEVNAIRHAVRHLGRSELSDCVLYTTCEPCPMCWGAIMASGLKVMYVGADRYCAARFGFDDKAFYDEFAGPESGTMMPLTSHSHVLVVSAAGELVGDSLSRGSDRGDALDTPMVDLFECYWRWFLRYASTQPDVFSHCACLWARISKLFYSERAADESEACYQRQQLALKAEDRDLTTAWGCAVDECENVFKQWKSLSGQIY</sequence>
<dbReference type="PANTHER" id="PTHR11079:SF161">
    <property type="entry name" value="CMP_DCMP-TYPE DEAMINASE DOMAIN-CONTAINING PROTEIN"/>
    <property type="match status" value="1"/>
</dbReference>